<evidence type="ECO:0000256" key="11">
    <source>
        <dbReference type="SAM" id="Phobius"/>
    </source>
</evidence>
<evidence type="ECO:0000256" key="8">
    <source>
        <dbReference type="ARBA" id="ARBA00023180"/>
    </source>
</evidence>
<dbReference type="Reactome" id="R-XTR-216083">
    <property type="pathway name" value="Integrin cell surface interactions"/>
</dbReference>
<evidence type="ECO:0000256" key="10">
    <source>
        <dbReference type="SAM" id="MobiDB-lite"/>
    </source>
</evidence>
<dbReference type="InterPro" id="IPR007110">
    <property type="entry name" value="Ig-like_dom"/>
</dbReference>
<evidence type="ECO:0000256" key="1">
    <source>
        <dbReference type="ARBA" id="ARBA00004251"/>
    </source>
</evidence>
<dbReference type="Reactome" id="R-XTR-9749641">
    <property type="pathway name" value="Aspirin ADME"/>
</dbReference>
<dbReference type="GO" id="GO:0070593">
    <property type="term" value="P:dendrite self-avoidance"/>
    <property type="evidence" value="ECO:0000318"/>
    <property type="project" value="GO_Central"/>
</dbReference>
<keyword evidence="2" id="KW-1003">Cell membrane</keyword>
<name>A0A6I8PVU9_XENTR</name>
<keyword evidence="3 11" id="KW-0812">Transmembrane</keyword>
<dbReference type="Proteomes" id="UP000008143">
    <property type="component" value="Chromosome 1"/>
</dbReference>
<dbReference type="Reactome" id="R-XTR-433692">
    <property type="pathway name" value="Proton-coupled monocarboxylate transport"/>
</dbReference>
<evidence type="ECO:0000256" key="2">
    <source>
        <dbReference type="ARBA" id="ARBA00022475"/>
    </source>
</evidence>
<feature type="transmembrane region" description="Helical" evidence="11">
    <location>
        <begin position="328"/>
        <end position="349"/>
    </location>
</feature>
<evidence type="ECO:0000256" key="12">
    <source>
        <dbReference type="SAM" id="SignalP"/>
    </source>
</evidence>
<feature type="compositionally biased region" description="Polar residues" evidence="10">
    <location>
        <begin position="369"/>
        <end position="386"/>
    </location>
</feature>
<reference evidence="16" key="3">
    <citation type="submission" date="2025-04" db="UniProtKB">
        <authorList>
            <consortium name="RefSeq"/>
        </authorList>
    </citation>
    <scope>IDENTIFICATION</scope>
    <source>
        <strain evidence="16">Nigerian</strain>
        <tissue evidence="16">Liver and blood</tissue>
    </source>
</reference>
<keyword evidence="7" id="KW-1015">Disulfide bond</keyword>
<feature type="chain" id="PRO_5044633773" evidence="12">
    <location>
        <begin position="21"/>
        <end position="386"/>
    </location>
</feature>
<evidence type="ECO:0000313" key="15">
    <source>
        <dbReference type="Proteomes" id="UP000008143"/>
    </source>
</evidence>
<dbReference type="AlphaFoldDB" id="A0A6I8PVU9"/>
<sequence length="386" mass="42673">MGLGLLLLPAVLALLCGREAECTAGFIKSPLSEVGLTGEAVELHCEAIGRPIPEIQWWFEADYSNNESFSQLWDGAREERVQINATYVFHATSSLYLTSLIPEDSGTYECRASNDPDRNHLTKIPRIKWIRSQANVMVIDHPDIMTNAVYMTENTMILTCNLSANSFVSGHRWLKGGKVLKEDKDTSNIMTYNVSGLPEEGSGQYICEFLTTPNVSKVVNVSVSPQVHHYKATEHGNEGDTGVLTCKSSSFPPVTDWSWYIVSPNGVEAIGNGSSDRYVIKSSGNQTVLRIHNLDIENDQHDYTCNGTNELGAKGDVVHLHVRSRLAALWPFLGIVGEVVVLVTIIFIYEKRRKPDEVCEDEDSATGALKSNSGANHDTLRQRNSN</sequence>
<dbReference type="GO" id="GO:0098632">
    <property type="term" value="F:cell-cell adhesion mediator activity"/>
    <property type="evidence" value="ECO:0000318"/>
    <property type="project" value="GO_Central"/>
</dbReference>
<dbReference type="Bgee" id="ENSXETG00000006553">
    <property type="expression patterns" value="Expressed in mesonephros and 22 other cell types or tissues"/>
</dbReference>
<dbReference type="SMART" id="SM00406">
    <property type="entry name" value="IGv"/>
    <property type="match status" value="1"/>
</dbReference>
<dbReference type="GO" id="GO:0007411">
    <property type="term" value="P:axon guidance"/>
    <property type="evidence" value="ECO:0000318"/>
    <property type="project" value="GO_Central"/>
</dbReference>
<gene>
    <name evidence="14 16 17" type="primary">bsg</name>
    <name evidence="16" type="synonym">CD147</name>
</gene>
<evidence type="ECO:0000259" key="13">
    <source>
        <dbReference type="PROSITE" id="PS50835"/>
    </source>
</evidence>
<dbReference type="FunFam" id="2.60.40.10:FF:000387">
    <property type="entry name" value="Neuroplastin b"/>
    <property type="match status" value="1"/>
</dbReference>
<dbReference type="InterPro" id="IPR003599">
    <property type="entry name" value="Ig_sub"/>
</dbReference>
<evidence type="ECO:0000256" key="5">
    <source>
        <dbReference type="ARBA" id="ARBA00022989"/>
    </source>
</evidence>
<dbReference type="GO" id="GO:0005886">
    <property type="term" value="C:plasma membrane"/>
    <property type="evidence" value="ECO:0000318"/>
    <property type="project" value="GO_Central"/>
</dbReference>
<keyword evidence="9" id="KW-0393">Immunoglobulin domain</keyword>
<dbReference type="GeneID" id="549438"/>
<comment type="subcellular location">
    <subcellularLocation>
        <location evidence="1">Cell membrane</location>
        <topology evidence="1">Single-pass type I membrane protein</topology>
    </subcellularLocation>
</comment>
<dbReference type="OrthoDB" id="5970915at2759"/>
<dbReference type="SMART" id="SM00408">
    <property type="entry name" value="IGc2"/>
    <property type="match status" value="2"/>
</dbReference>
<evidence type="ECO:0000256" key="4">
    <source>
        <dbReference type="ARBA" id="ARBA00022729"/>
    </source>
</evidence>
<dbReference type="AGR" id="Xenbase:XB-GENE-5901795"/>
<evidence type="ECO:0000313" key="16">
    <source>
        <dbReference type="RefSeq" id="XP_012818113.1"/>
    </source>
</evidence>
<dbReference type="RefSeq" id="XP_012818113.1">
    <property type="nucleotide sequence ID" value="XM_012962659.3"/>
</dbReference>
<dbReference type="Ensembl" id="ENSXETT00000063154">
    <property type="protein sequence ID" value="ENSXETP00000063598"/>
    <property type="gene ID" value="ENSXETG00000006553"/>
</dbReference>
<dbReference type="FunFam" id="2.60.40.10:FF:000291">
    <property type="entry name" value="Neuroplastin b"/>
    <property type="match status" value="1"/>
</dbReference>
<keyword evidence="6 11" id="KW-0472">Membrane</keyword>
<feature type="signal peptide" evidence="12">
    <location>
        <begin position="1"/>
        <end position="20"/>
    </location>
</feature>
<dbReference type="SMART" id="SM00409">
    <property type="entry name" value="IG"/>
    <property type="match status" value="2"/>
</dbReference>
<dbReference type="PANTHER" id="PTHR11640">
    <property type="entry name" value="NEPHRIN"/>
    <property type="match status" value="1"/>
</dbReference>
<dbReference type="Xenbase" id="XB-GENE-5901795">
    <property type="gene designation" value="bsg"/>
</dbReference>
<keyword evidence="8" id="KW-0325">Glycoprotein</keyword>
<feature type="region of interest" description="Disordered" evidence="10">
    <location>
        <begin position="363"/>
        <end position="386"/>
    </location>
</feature>
<evidence type="ECO:0000313" key="17">
    <source>
        <dbReference type="Xenbase" id="XB-GENE-5901795"/>
    </source>
</evidence>
<reference evidence="14" key="2">
    <citation type="submission" date="2020-05" db="UniProtKB">
        <authorList>
            <consortium name="Ensembl"/>
        </authorList>
    </citation>
    <scope>IDENTIFICATION</scope>
</reference>
<dbReference type="Reactome" id="R-XTR-210991">
    <property type="pathway name" value="Basigin interactions"/>
</dbReference>
<evidence type="ECO:0000256" key="7">
    <source>
        <dbReference type="ARBA" id="ARBA00023157"/>
    </source>
</evidence>
<dbReference type="DNASU" id="549438"/>
<evidence type="ECO:0000256" key="6">
    <source>
        <dbReference type="ARBA" id="ARBA00023136"/>
    </source>
</evidence>
<keyword evidence="15" id="KW-1185">Reference proteome</keyword>
<keyword evidence="5 11" id="KW-1133">Transmembrane helix</keyword>
<dbReference type="OMA" id="TITGHKW"/>
<proteinExistence type="predicted"/>
<evidence type="ECO:0000313" key="14">
    <source>
        <dbReference type="Ensembl" id="ENSXETP00000063598"/>
    </source>
</evidence>
<protein>
    <submittedName>
        <fullName evidence="14">Basigin (Ok blood group)</fullName>
    </submittedName>
    <submittedName>
        <fullName evidence="16">Basigin isoform X1</fullName>
    </submittedName>
</protein>
<evidence type="ECO:0000256" key="3">
    <source>
        <dbReference type="ARBA" id="ARBA00022692"/>
    </source>
</evidence>
<accession>A0A6I8PVU9</accession>
<reference evidence="14" key="1">
    <citation type="journal article" date="2010" name="Science">
        <title>The genome of the Western clawed frog Xenopus tropicalis.</title>
        <authorList>
            <person name="Hellsten U."/>
            <person name="Harland R.M."/>
            <person name="Gilchrist M.J."/>
            <person name="Hendrix D."/>
            <person name="Jurka J."/>
            <person name="Kapitonov V."/>
            <person name="Ovcharenko I."/>
            <person name="Putnam N.H."/>
            <person name="Shu S."/>
            <person name="Taher L."/>
            <person name="Blitz I.L."/>
            <person name="Blumberg B."/>
            <person name="Dichmann D.S."/>
            <person name="Dubchak I."/>
            <person name="Amaya E."/>
            <person name="Detter J.C."/>
            <person name="Fletcher R."/>
            <person name="Gerhard D.S."/>
            <person name="Goodstein D."/>
            <person name="Graves T."/>
            <person name="Grigoriev I.V."/>
            <person name="Grimwood J."/>
            <person name="Kawashima T."/>
            <person name="Lindquist E."/>
            <person name="Lucas S.M."/>
            <person name="Mead P.E."/>
            <person name="Mitros T."/>
            <person name="Ogino H."/>
            <person name="Ohta Y."/>
            <person name="Poliakov A.V."/>
            <person name="Pollet N."/>
            <person name="Robert J."/>
            <person name="Salamov A."/>
            <person name="Sater A.K."/>
            <person name="Schmutz J."/>
            <person name="Terry A."/>
            <person name="Vize P.D."/>
            <person name="Warren W.C."/>
            <person name="Wells D."/>
            <person name="Wills A."/>
            <person name="Wilson R.K."/>
            <person name="Zimmerman L.B."/>
            <person name="Zorn A.M."/>
            <person name="Grainger R."/>
            <person name="Grammer T."/>
            <person name="Khokha M.K."/>
            <person name="Richardson P.M."/>
            <person name="Rokhsar D.S."/>
        </authorList>
    </citation>
    <scope>NUCLEOTIDE SEQUENCE [LARGE SCALE GENOMIC DNA]</scope>
    <source>
        <strain evidence="14">Nigerian</strain>
    </source>
</reference>
<evidence type="ECO:0000256" key="9">
    <source>
        <dbReference type="ARBA" id="ARBA00023319"/>
    </source>
</evidence>
<feature type="domain" description="Ig-like" evidence="13">
    <location>
        <begin position="142"/>
        <end position="224"/>
    </location>
</feature>
<dbReference type="InterPro" id="IPR036179">
    <property type="entry name" value="Ig-like_dom_sf"/>
</dbReference>
<keyword evidence="4 12" id="KW-0732">Signal</keyword>
<dbReference type="CTD" id="682"/>
<dbReference type="GeneTree" id="ENSGT00940000159142"/>
<dbReference type="Reactome" id="R-XTR-1474228">
    <property type="pathway name" value="Degradation of the extracellular matrix"/>
</dbReference>
<dbReference type="GO" id="GO:0007156">
    <property type="term" value="P:homophilic cell adhesion via plasma membrane adhesion molecules"/>
    <property type="evidence" value="ECO:0000318"/>
    <property type="project" value="GO_Central"/>
</dbReference>
<dbReference type="SUPFAM" id="SSF48726">
    <property type="entry name" value="Immunoglobulin"/>
    <property type="match status" value="3"/>
</dbReference>
<dbReference type="GO" id="GO:0030424">
    <property type="term" value="C:axon"/>
    <property type="evidence" value="ECO:0000318"/>
    <property type="project" value="GO_Central"/>
</dbReference>
<dbReference type="InterPro" id="IPR013106">
    <property type="entry name" value="Ig_V-set"/>
</dbReference>
<feature type="domain" description="Ig-like" evidence="13">
    <location>
        <begin position="225"/>
        <end position="323"/>
    </location>
</feature>
<dbReference type="Gene3D" id="2.60.40.10">
    <property type="entry name" value="Immunoglobulins"/>
    <property type="match status" value="3"/>
</dbReference>
<dbReference type="InterPro" id="IPR051275">
    <property type="entry name" value="Cell_adhesion_signaling"/>
</dbReference>
<dbReference type="Pfam" id="PF13927">
    <property type="entry name" value="Ig_3"/>
    <property type="match status" value="2"/>
</dbReference>
<organism evidence="14">
    <name type="scientific">Xenopus tropicalis</name>
    <name type="common">Western clawed frog</name>
    <name type="synonym">Silurana tropicalis</name>
    <dbReference type="NCBI Taxonomy" id="8364"/>
    <lineage>
        <taxon>Eukaryota</taxon>
        <taxon>Metazoa</taxon>
        <taxon>Chordata</taxon>
        <taxon>Craniata</taxon>
        <taxon>Vertebrata</taxon>
        <taxon>Euteleostomi</taxon>
        <taxon>Amphibia</taxon>
        <taxon>Batrachia</taxon>
        <taxon>Anura</taxon>
        <taxon>Pipoidea</taxon>
        <taxon>Pipidae</taxon>
        <taxon>Xenopodinae</taxon>
        <taxon>Xenopus</taxon>
        <taxon>Silurana</taxon>
    </lineage>
</organism>
<dbReference type="InterPro" id="IPR013783">
    <property type="entry name" value="Ig-like_fold"/>
</dbReference>
<feature type="domain" description="Ig-like" evidence="13">
    <location>
        <begin position="9"/>
        <end position="122"/>
    </location>
</feature>
<dbReference type="InterPro" id="IPR003598">
    <property type="entry name" value="Ig_sub2"/>
</dbReference>
<dbReference type="PROSITE" id="PS50835">
    <property type="entry name" value="IG_LIKE"/>
    <property type="match status" value="3"/>
</dbReference>